<evidence type="ECO:0000313" key="8">
    <source>
        <dbReference type="Proteomes" id="UP000838756"/>
    </source>
</evidence>
<dbReference type="InterPro" id="IPR003959">
    <property type="entry name" value="ATPase_AAA_core"/>
</dbReference>
<dbReference type="Pfam" id="PF00004">
    <property type="entry name" value="AAA"/>
    <property type="match status" value="1"/>
</dbReference>
<dbReference type="InterPro" id="IPR050221">
    <property type="entry name" value="26S_Proteasome_ATPase"/>
</dbReference>
<dbReference type="EMBL" id="CAKXAJ010007913">
    <property type="protein sequence ID" value="CAH2210630.1"/>
    <property type="molecule type" value="Genomic_DNA"/>
</dbReference>
<evidence type="ECO:0000259" key="6">
    <source>
        <dbReference type="SMART" id="SM00382"/>
    </source>
</evidence>
<feature type="compositionally biased region" description="Low complexity" evidence="5">
    <location>
        <begin position="353"/>
        <end position="375"/>
    </location>
</feature>
<protein>
    <submittedName>
        <fullName evidence="7">Jg7806 protein</fullName>
    </submittedName>
</protein>
<keyword evidence="8" id="KW-1185">Reference proteome</keyword>
<dbReference type="SMART" id="SM00382">
    <property type="entry name" value="AAA"/>
    <property type="match status" value="1"/>
</dbReference>
<comment type="similarity">
    <text evidence="1 4">Belongs to the AAA ATPase family.</text>
</comment>
<dbReference type="Gene3D" id="1.10.8.60">
    <property type="match status" value="1"/>
</dbReference>
<comment type="caution">
    <text evidence="7">The sequence shown here is derived from an EMBL/GenBank/DDBJ whole genome shotgun (WGS) entry which is preliminary data.</text>
</comment>
<evidence type="ECO:0000256" key="4">
    <source>
        <dbReference type="RuleBase" id="RU003651"/>
    </source>
</evidence>
<feature type="region of interest" description="Disordered" evidence="5">
    <location>
        <begin position="1"/>
        <end position="45"/>
    </location>
</feature>
<keyword evidence="3 4" id="KW-0067">ATP-binding</keyword>
<dbReference type="GO" id="GO:0005524">
    <property type="term" value="F:ATP binding"/>
    <property type="evidence" value="ECO:0007669"/>
    <property type="project" value="UniProtKB-KW"/>
</dbReference>
<dbReference type="SUPFAM" id="SSF52540">
    <property type="entry name" value="P-loop containing nucleoside triphosphate hydrolases"/>
    <property type="match status" value="1"/>
</dbReference>
<name>A0A8S4QJ25_9NEOP</name>
<accession>A0A8S4QJ25</accession>
<feature type="domain" description="AAA+ ATPase" evidence="6">
    <location>
        <begin position="134"/>
        <end position="264"/>
    </location>
</feature>
<sequence length="381" mass="42603">MIKQSKKSQENSKAEVEEPNKGLRKEENKLTPIKEELEDGKDKENKYGFSGLEEKVHRISENFVTKDEVNGLKKEVSDLSARLINSPTTKNEVEAKLNMEFYAKGEARGWNTTFDNIILPSDIKEKLRGICESKSGGYLLYGPPGTGKTSISKAIANQTKSLFAFMSVSASCLSSQRNIDQVFEKAETNSPCMIFIDEIDGVGKKRTVHEDAGPLTYLLTKLDKEFLSSKNITVVAATNHKNHLDPALIRGGRLECIEVPGLDKDDTRQKILQERLEKLKDSDMKILVQASKGFSMANLICLIDKISETTEKEGEIKYLRTFCKNFKKEHNIKDEPDKKHSNGKTKNKDIRLSSGSLSRSSSVSSSLSDVSSRGSNRQIEE</sequence>
<evidence type="ECO:0000256" key="5">
    <source>
        <dbReference type="SAM" id="MobiDB-lite"/>
    </source>
</evidence>
<dbReference type="PROSITE" id="PS00674">
    <property type="entry name" value="AAA"/>
    <property type="match status" value="1"/>
</dbReference>
<evidence type="ECO:0000256" key="1">
    <source>
        <dbReference type="ARBA" id="ARBA00006914"/>
    </source>
</evidence>
<dbReference type="InterPro" id="IPR003593">
    <property type="entry name" value="AAA+_ATPase"/>
</dbReference>
<dbReference type="InterPro" id="IPR003960">
    <property type="entry name" value="ATPase_AAA_CS"/>
</dbReference>
<feature type="compositionally biased region" description="Basic and acidic residues" evidence="5">
    <location>
        <begin position="7"/>
        <end position="45"/>
    </location>
</feature>
<evidence type="ECO:0000256" key="2">
    <source>
        <dbReference type="ARBA" id="ARBA00022741"/>
    </source>
</evidence>
<feature type="compositionally biased region" description="Basic and acidic residues" evidence="5">
    <location>
        <begin position="333"/>
        <end position="351"/>
    </location>
</feature>
<dbReference type="GO" id="GO:0016887">
    <property type="term" value="F:ATP hydrolysis activity"/>
    <property type="evidence" value="ECO:0007669"/>
    <property type="project" value="InterPro"/>
</dbReference>
<reference evidence="7" key="1">
    <citation type="submission" date="2022-03" db="EMBL/GenBank/DDBJ databases">
        <authorList>
            <person name="Lindestad O."/>
        </authorList>
    </citation>
    <scope>NUCLEOTIDE SEQUENCE</scope>
</reference>
<keyword evidence="2 4" id="KW-0547">Nucleotide-binding</keyword>
<evidence type="ECO:0000313" key="7">
    <source>
        <dbReference type="EMBL" id="CAH2210630.1"/>
    </source>
</evidence>
<feature type="region of interest" description="Disordered" evidence="5">
    <location>
        <begin position="333"/>
        <end position="381"/>
    </location>
</feature>
<dbReference type="InterPro" id="IPR027417">
    <property type="entry name" value="P-loop_NTPase"/>
</dbReference>
<gene>
    <name evidence="7" type="primary">jg7806</name>
    <name evidence="7" type="ORF">PAEG_LOCUS2520</name>
</gene>
<dbReference type="Proteomes" id="UP000838756">
    <property type="component" value="Unassembled WGS sequence"/>
</dbReference>
<dbReference type="AlphaFoldDB" id="A0A8S4QJ25"/>
<dbReference type="OrthoDB" id="10254455at2759"/>
<dbReference type="PANTHER" id="PTHR23073">
    <property type="entry name" value="26S PROTEASOME REGULATORY SUBUNIT"/>
    <property type="match status" value="1"/>
</dbReference>
<dbReference type="Gene3D" id="3.40.50.300">
    <property type="entry name" value="P-loop containing nucleotide triphosphate hydrolases"/>
    <property type="match status" value="1"/>
</dbReference>
<dbReference type="CDD" id="cd19481">
    <property type="entry name" value="RecA-like_protease"/>
    <property type="match status" value="1"/>
</dbReference>
<proteinExistence type="inferred from homology"/>
<organism evidence="7 8">
    <name type="scientific">Pararge aegeria aegeria</name>
    <dbReference type="NCBI Taxonomy" id="348720"/>
    <lineage>
        <taxon>Eukaryota</taxon>
        <taxon>Metazoa</taxon>
        <taxon>Ecdysozoa</taxon>
        <taxon>Arthropoda</taxon>
        <taxon>Hexapoda</taxon>
        <taxon>Insecta</taxon>
        <taxon>Pterygota</taxon>
        <taxon>Neoptera</taxon>
        <taxon>Endopterygota</taxon>
        <taxon>Lepidoptera</taxon>
        <taxon>Glossata</taxon>
        <taxon>Ditrysia</taxon>
        <taxon>Papilionoidea</taxon>
        <taxon>Nymphalidae</taxon>
        <taxon>Satyrinae</taxon>
        <taxon>Satyrini</taxon>
        <taxon>Parargina</taxon>
        <taxon>Pararge</taxon>
    </lineage>
</organism>
<evidence type="ECO:0000256" key="3">
    <source>
        <dbReference type="ARBA" id="ARBA00022840"/>
    </source>
</evidence>